<keyword evidence="3 6" id="KW-0812">Transmembrane</keyword>
<evidence type="ECO:0000256" key="4">
    <source>
        <dbReference type="ARBA" id="ARBA00022989"/>
    </source>
</evidence>
<name>A0A4Q0XLN7_9BACT</name>
<evidence type="ECO:0000256" key="2">
    <source>
        <dbReference type="ARBA" id="ARBA00022475"/>
    </source>
</evidence>
<proteinExistence type="predicted"/>
<dbReference type="RefSeq" id="WP_128997226.1">
    <property type="nucleotide sequence ID" value="NZ_PDKN01000012.1"/>
</dbReference>
<sequence>MKLNQYIFSQLSITFFPIFFGLFFITSIVFLVKIAALTSVVTINVFELFTMYAYTIPNIIFYTLPISFFISLVISLSKLSSEYELIVITSFGLKPTRILQVFLPVTFVLSVALLIVSLGLIPKTRHLTEQMMTVKKKEANFNIKSSEFGQKFGDWMIYIEDKKENTYSEVKLFKTQDNADQFIVSKTATMQNQEGDLNFLLNNGKLFHFKPDEINQIDFEKMTIADRVNDSEFEIFTDSFNYWKDKIRRNDNVDKFTFYILVSVFPFISLFLVIAFGYYNPRYEKNRSVPWSVLFIVIYYVMADFLSKKIQLNALYIIPPIWMVLCYYVYHRNVKKVY</sequence>
<organism evidence="7 8">
    <name type="scientific">Candidatus Marinarcus aquaticus</name>
    <dbReference type="NCBI Taxonomy" id="2044504"/>
    <lineage>
        <taxon>Bacteria</taxon>
        <taxon>Pseudomonadati</taxon>
        <taxon>Campylobacterota</taxon>
        <taxon>Epsilonproteobacteria</taxon>
        <taxon>Campylobacterales</taxon>
        <taxon>Arcobacteraceae</taxon>
        <taxon>Candidatus Marinarcus</taxon>
    </lineage>
</organism>
<feature type="transmembrane region" description="Helical" evidence="6">
    <location>
        <begin position="59"/>
        <end position="77"/>
    </location>
</feature>
<keyword evidence="2" id="KW-1003">Cell membrane</keyword>
<dbReference type="Proteomes" id="UP000290657">
    <property type="component" value="Unassembled WGS sequence"/>
</dbReference>
<feature type="transmembrane region" description="Helical" evidence="6">
    <location>
        <begin position="256"/>
        <end position="277"/>
    </location>
</feature>
<dbReference type="OrthoDB" id="5372422at2"/>
<accession>A0A4Q0XLN7</accession>
<dbReference type="PANTHER" id="PTHR33529">
    <property type="entry name" value="SLR0882 PROTEIN-RELATED"/>
    <property type="match status" value="1"/>
</dbReference>
<comment type="subcellular location">
    <subcellularLocation>
        <location evidence="1">Cell membrane</location>
        <topology evidence="1">Multi-pass membrane protein</topology>
    </subcellularLocation>
</comment>
<reference evidence="7 8" key="1">
    <citation type="submission" date="2017-10" db="EMBL/GenBank/DDBJ databases">
        <title>Genomics of the genus Arcobacter.</title>
        <authorList>
            <person name="Perez-Cataluna A."/>
            <person name="Figueras M.J."/>
        </authorList>
    </citation>
    <scope>NUCLEOTIDE SEQUENCE [LARGE SCALE GENOMIC DNA]</scope>
    <source>
        <strain evidence="7 8">CECT 8987</strain>
    </source>
</reference>
<dbReference type="PANTHER" id="PTHR33529:SF7">
    <property type="entry name" value="LIPOPOLYSACCHARIDE EXPORT SYSTEM PERMEASE PROTEIN LPTF"/>
    <property type="match status" value="1"/>
</dbReference>
<feature type="transmembrane region" description="Helical" evidence="6">
    <location>
        <begin position="313"/>
        <end position="330"/>
    </location>
</feature>
<evidence type="ECO:0000313" key="8">
    <source>
        <dbReference type="Proteomes" id="UP000290657"/>
    </source>
</evidence>
<evidence type="ECO:0000256" key="6">
    <source>
        <dbReference type="SAM" id="Phobius"/>
    </source>
</evidence>
<keyword evidence="8" id="KW-1185">Reference proteome</keyword>
<evidence type="ECO:0000313" key="7">
    <source>
        <dbReference type="EMBL" id="RXJ53799.1"/>
    </source>
</evidence>
<dbReference type="EMBL" id="PDKN01000012">
    <property type="protein sequence ID" value="RXJ53799.1"/>
    <property type="molecule type" value="Genomic_DNA"/>
</dbReference>
<keyword evidence="4 6" id="KW-1133">Transmembrane helix</keyword>
<feature type="transmembrane region" description="Helical" evidence="6">
    <location>
        <begin position="97"/>
        <end position="121"/>
    </location>
</feature>
<dbReference type="GO" id="GO:0043190">
    <property type="term" value="C:ATP-binding cassette (ABC) transporter complex"/>
    <property type="evidence" value="ECO:0007669"/>
    <property type="project" value="TreeGrafter"/>
</dbReference>
<feature type="transmembrane region" description="Helical" evidence="6">
    <location>
        <begin position="289"/>
        <end position="306"/>
    </location>
</feature>
<feature type="transmembrane region" description="Helical" evidence="6">
    <location>
        <begin position="7"/>
        <end position="28"/>
    </location>
</feature>
<protein>
    <submittedName>
        <fullName evidence="7">Permease</fullName>
    </submittedName>
</protein>
<dbReference type="AlphaFoldDB" id="A0A4Q0XLN7"/>
<evidence type="ECO:0000256" key="5">
    <source>
        <dbReference type="ARBA" id="ARBA00023136"/>
    </source>
</evidence>
<comment type="caution">
    <text evidence="7">The sequence shown here is derived from an EMBL/GenBank/DDBJ whole genome shotgun (WGS) entry which is preliminary data.</text>
</comment>
<evidence type="ECO:0000256" key="1">
    <source>
        <dbReference type="ARBA" id="ARBA00004651"/>
    </source>
</evidence>
<dbReference type="InterPro" id="IPR005495">
    <property type="entry name" value="LptG/LptF_permease"/>
</dbReference>
<gene>
    <name evidence="7" type="ORF">CRV04_12655</name>
</gene>
<keyword evidence="5 6" id="KW-0472">Membrane</keyword>
<dbReference type="GO" id="GO:0015920">
    <property type="term" value="P:lipopolysaccharide transport"/>
    <property type="evidence" value="ECO:0007669"/>
    <property type="project" value="TreeGrafter"/>
</dbReference>
<evidence type="ECO:0000256" key="3">
    <source>
        <dbReference type="ARBA" id="ARBA00022692"/>
    </source>
</evidence>
<dbReference type="Pfam" id="PF03739">
    <property type="entry name" value="LptF_LptG"/>
    <property type="match status" value="1"/>
</dbReference>